<dbReference type="InterPro" id="IPR001611">
    <property type="entry name" value="Leu-rich_rpt"/>
</dbReference>
<evidence type="ECO:0000313" key="3">
    <source>
        <dbReference type="Proteomes" id="UP001652660"/>
    </source>
</evidence>
<keyword evidence="3" id="KW-1185">Reference proteome</keyword>
<keyword evidence="1" id="KW-0677">Repeat</keyword>
<dbReference type="Proteomes" id="UP001652660">
    <property type="component" value="Chromosome 6e"/>
</dbReference>
<organism evidence="3 4">
    <name type="scientific">Coffea arabica</name>
    <name type="common">Arabian coffee</name>
    <dbReference type="NCBI Taxonomy" id="13443"/>
    <lineage>
        <taxon>Eukaryota</taxon>
        <taxon>Viridiplantae</taxon>
        <taxon>Streptophyta</taxon>
        <taxon>Embryophyta</taxon>
        <taxon>Tracheophyta</taxon>
        <taxon>Spermatophyta</taxon>
        <taxon>Magnoliopsida</taxon>
        <taxon>eudicotyledons</taxon>
        <taxon>Gunneridae</taxon>
        <taxon>Pentapetalae</taxon>
        <taxon>asterids</taxon>
        <taxon>lamiids</taxon>
        <taxon>Gentianales</taxon>
        <taxon>Rubiaceae</taxon>
        <taxon>Ixoroideae</taxon>
        <taxon>Gardenieae complex</taxon>
        <taxon>Bertiereae - Coffeeae clade</taxon>
        <taxon>Coffeeae</taxon>
        <taxon>Coffea</taxon>
    </lineage>
</organism>
<proteinExistence type="predicted"/>
<dbReference type="InterPro" id="IPR032675">
    <property type="entry name" value="LRR_dom_sf"/>
</dbReference>
<dbReference type="RefSeq" id="XP_071910880.1">
    <property type="nucleotide sequence ID" value="XM_072054779.1"/>
</dbReference>
<sequence length="590" mass="64512">MSQLFFQENFLMGGACSLKRDYSADGYGLHRGISGMYFKCGYSKERRASVHSNSGCPPQGGSCPSLMELCIYKIRQEIHKYTSFYMLPRDISQLIFNDLASCHALSDCSIKAFRDCALQDICLADYPGVRDSWMDVITSQGSSLLTIQLSSSGLTDVGLAQLKNCSNLQALLFDRFDNVSEHGLKQLDGCLSNLAYLGFIKSNALTREGMQALSSLFNLEKLDFDRCPRIHGGLVHLKGLTKLKSLKIRCCKCITDSDMESLAGLINLKELQISSVNITNIGVSYLEGLSNLISLTVEGCNVTASCLDPISALISLQHLDLNRCSLSDDGFDLISAFRHLKVLNLGFNDVTDACLVHLKGLTRLESLNLDSTRVGDGGLANLVGLQGLRKLHLSDTEVGSEGLRHLSGLTNLEEINLAFTSVTDGGLEKLSQLTNLKSLNLDAPQITDHGLEMLTGLTEVTHLDLFGAHISDSGVNCLSYFKNLQSLDLCGGKLTDAGVKNIKYLTSLMILNLSQNLDLTDTALKFISGLVALVCLNVSYSRITNEGLEYLKPLKNLSSLYLDFCNVTGSGIRKLQSKFLPSLVRFRPEC</sequence>
<accession>A0ABM4UUB7</accession>
<dbReference type="Pfam" id="PF23598">
    <property type="entry name" value="LRR_14"/>
    <property type="match status" value="1"/>
</dbReference>
<protein>
    <submittedName>
        <fullName evidence="4">Uncharacterized protein isoform X1</fullName>
    </submittedName>
</protein>
<dbReference type="Pfam" id="PF13516">
    <property type="entry name" value="LRR_6"/>
    <property type="match status" value="2"/>
</dbReference>
<dbReference type="InterPro" id="IPR006553">
    <property type="entry name" value="Leu-rich_rpt_Cys-con_subtyp"/>
</dbReference>
<name>A0ABM4UUB7_COFAR</name>
<dbReference type="PANTHER" id="PTHR13318:SF162">
    <property type="entry name" value="LEUCINE-RICH REPEAT FAMILY PROTEIN"/>
    <property type="match status" value="1"/>
</dbReference>
<gene>
    <name evidence="4" type="primary">LOC113695652</name>
</gene>
<feature type="domain" description="Disease resistance R13L4/SHOC-2-like LRR" evidence="2">
    <location>
        <begin position="333"/>
        <end position="566"/>
    </location>
</feature>
<evidence type="ECO:0000313" key="4">
    <source>
        <dbReference type="RefSeq" id="XP_071910880.1"/>
    </source>
</evidence>
<dbReference type="SUPFAM" id="SSF52047">
    <property type="entry name" value="RNI-like"/>
    <property type="match status" value="2"/>
</dbReference>
<dbReference type="Gene3D" id="3.80.10.10">
    <property type="entry name" value="Ribonuclease Inhibitor"/>
    <property type="match status" value="4"/>
</dbReference>
<evidence type="ECO:0000256" key="1">
    <source>
        <dbReference type="ARBA" id="ARBA00022737"/>
    </source>
</evidence>
<dbReference type="InterPro" id="IPR055414">
    <property type="entry name" value="LRR_R13L4/SHOC2-like"/>
</dbReference>
<reference evidence="4" key="1">
    <citation type="submission" date="2025-08" db="UniProtKB">
        <authorList>
            <consortium name="RefSeq"/>
        </authorList>
    </citation>
    <scope>IDENTIFICATION</scope>
    <source>
        <tissue evidence="4">Leaves</tissue>
    </source>
</reference>
<evidence type="ECO:0000259" key="2">
    <source>
        <dbReference type="Pfam" id="PF23598"/>
    </source>
</evidence>
<dbReference type="GeneID" id="113695652"/>
<dbReference type="PANTHER" id="PTHR13318">
    <property type="entry name" value="PARTNER OF PAIRED, ISOFORM B-RELATED"/>
    <property type="match status" value="1"/>
</dbReference>
<dbReference type="SMART" id="SM00367">
    <property type="entry name" value="LRR_CC"/>
    <property type="match status" value="9"/>
</dbReference>